<name>A0A485MLP9_LYNPA</name>
<feature type="non-terminal residue" evidence="1">
    <location>
        <position position="1"/>
    </location>
</feature>
<gene>
    <name evidence="1" type="ORF">LYPA_23C019927</name>
</gene>
<accession>A0A485MLP9</accession>
<dbReference type="AlphaFoldDB" id="A0A485MLP9"/>
<evidence type="ECO:0000313" key="2">
    <source>
        <dbReference type="Proteomes" id="UP000386466"/>
    </source>
</evidence>
<keyword evidence="1" id="KW-0687">Ribonucleoprotein</keyword>
<protein>
    <submittedName>
        <fullName evidence="1">60s ribosomal protein l29-like</fullName>
    </submittedName>
</protein>
<evidence type="ECO:0000313" key="1">
    <source>
        <dbReference type="EMBL" id="VFV20828.1"/>
    </source>
</evidence>
<sequence length="58" mass="6538">LKPVFLRNIRFAKKHSKKGLKKMQPNNAKAMNTCVEAIKALIKPKRSSSRPPKSCKCS</sequence>
<reference evidence="1 2" key="1">
    <citation type="submission" date="2019-01" db="EMBL/GenBank/DDBJ databases">
        <authorList>
            <person name="Alioto T."/>
            <person name="Alioto T."/>
        </authorList>
    </citation>
    <scope>NUCLEOTIDE SEQUENCE [LARGE SCALE GENOMIC DNA]</scope>
</reference>
<keyword evidence="2" id="KW-1185">Reference proteome</keyword>
<dbReference type="GO" id="GO:0005840">
    <property type="term" value="C:ribosome"/>
    <property type="evidence" value="ECO:0007669"/>
    <property type="project" value="UniProtKB-KW"/>
</dbReference>
<dbReference type="Proteomes" id="UP000386466">
    <property type="component" value="Unassembled WGS sequence"/>
</dbReference>
<organism evidence="1 2">
    <name type="scientific">Lynx pardinus</name>
    <name type="common">Iberian lynx</name>
    <name type="synonym">Felis pardina</name>
    <dbReference type="NCBI Taxonomy" id="191816"/>
    <lineage>
        <taxon>Eukaryota</taxon>
        <taxon>Metazoa</taxon>
        <taxon>Chordata</taxon>
        <taxon>Craniata</taxon>
        <taxon>Vertebrata</taxon>
        <taxon>Euteleostomi</taxon>
        <taxon>Mammalia</taxon>
        <taxon>Eutheria</taxon>
        <taxon>Laurasiatheria</taxon>
        <taxon>Carnivora</taxon>
        <taxon>Feliformia</taxon>
        <taxon>Felidae</taxon>
        <taxon>Felinae</taxon>
        <taxon>Lynx</taxon>
    </lineage>
</organism>
<keyword evidence="1" id="KW-0689">Ribosomal protein</keyword>
<proteinExistence type="predicted"/>
<dbReference type="EMBL" id="CAAGRJ010003010">
    <property type="protein sequence ID" value="VFV20828.1"/>
    <property type="molecule type" value="Genomic_DNA"/>
</dbReference>